<feature type="region of interest" description="Disordered" evidence="5">
    <location>
        <begin position="1"/>
        <end position="24"/>
    </location>
</feature>
<dbReference type="InterPro" id="IPR008335">
    <property type="entry name" value="Mopterin_OxRdtase_euk"/>
</dbReference>
<dbReference type="Gene3D" id="3.90.420.10">
    <property type="entry name" value="Oxidoreductase, molybdopterin-binding domain"/>
    <property type="match status" value="1"/>
</dbReference>
<dbReference type="SUPFAM" id="SSF56524">
    <property type="entry name" value="Oxidoreductase molybdopterin-binding domain"/>
    <property type="match status" value="1"/>
</dbReference>
<sequence length="402" mass="44621">VGRRSTIDDANRADAGQLAGKPSFNQNVYEAEMTQKNPSPKFPSIPDISERDSLDQFHREELQLALRNRGMPLEAMRYPITPSGMHYLIIHFDIPDVDAGQYRLNVGGLVSNPLSLNLNDIKARPSRTMAVTMECAGNGRSLLNPRVISQPWFTEGIGNAEWTGTPLKGILNEAGLKNEAVNIVFSGADQGIQGDEVQVYQRSLNLEEANREEMMLVYEMNGQALQPQHGYPLRLLLPGWYGMASVKWLDSIEAIGEEFQGFQMTTSYRYTQARGEPGEPVTLIRVRALMVPPGIPDTLTRNRLATAGTHLLTGRAWAGRLGISRVEVSVDGGLGWSDATLGEQASTFAWRPWSFEWNAVPGWHTLSVRATDTDENVQPIDQFWNAQGMGNNMAQQVRVLVE</sequence>
<dbReference type="GO" id="GO:0020037">
    <property type="term" value="F:heme binding"/>
    <property type="evidence" value="ECO:0007669"/>
    <property type="project" value="TreeGrafter"/>
</dbReference>
<organism evidence="8">
    <name type="scientific">marine metagenome</name>
    <dbReference type="NCBI Taxonomy" id="408172"/>
    <lineage>
        <taxon>unclassified sequences</taxon>
        <taxon>metagenomes</taxon>
        <taxon>ecological metagenomes</taxon>
    </lineage>
</organism>
<dbReference type="GO" id="GO:0030151">
    <property type="term" value="F:molybdenum ion binding"/>
    <property type="evidence" value="ECO:0007669"/>
    <property type="project" value="InterPro"/>
</dbReference>
<keyword evidence="4" id="KW-0560">Oxidoreductase</keyword>
<dbReference type="SUPFAM" id="SSF81296">
    <property type="entry name" value="E set domains"/>
    <property type="match status" value="1"/>
</dbReference>
<feature type="domain" description="Moybdenum cofactor oxidoreductase dimerisation" evidence="7">
    <location>
        <begin position="307"/>
        <end position="399"/>
    </location>
</feature>
<keyword evidence="2" id="KW-0500">Molybdenum</keyword>
<gene>
    <name evidence="8" type="ORF">METZ01_LOCUS108267</name>
</gene>
<keyword evidence="3" id="KW-0479">Metal-binding</keyword>
<dbReference type="AlphaFoldDB" id="A0A381WU20"/>
<dbReference type="PRINTS" id="PR00407">
    <property type="entry name" value="EUMOPTERIN"/>
</dbReference>
<protein>
    <recommendedName>
        <fullName evidence="9">Oxidoreductase molybdopterin-binding domain-containing protein</fullName>
    </recommendedName>
</protein>
<evidence type="ECO:0000259" key="7">
    <source>
        <dbReference type="Pfam" id="PF03404"/>
    </source>
</evidence>
<dbReference type="CDD" id="cd02110">
    <property type="entry name" value="SO_family_Moco_dimer"/>
    <property type="match status" value="1"/>
</dbReference>
<evidence type="ECO:0000259" key="6">
    <source>
        <dbReference type="Pfam" id="PF00174"/>
    </source>
</evidence>
<feature type="domain" description="Oxidoreductase molybdopterin-binding" evidence="6">
    <location>
        <begin position="91"/>
        <end position="262"/>
    </location>
</feature>
<evidence type="ECO:0000313" key="8">
    <source>
        <dbReference type="EMBL" id="SVA55413.1"/>
    </source>
</evidence>
<proteinExistence type="predicted"/>
<name>A0A381WU20_9ZZZZ</name>
<dbReference type="EMBL" id="UINC01012730">
    <property type="protein sequence ID" value="SVA55413.1"/>
    <property type="molecule type" value="Genomic_DNA"/>
</dbReference>
<dbReference type="InterPro" id="IPR014756">
    <property type="entry name" value="Ig_E-set"/>
</dbReference>
<accession>A0A381WU20</accession>
<dbReference type="InterPro" id="IPR000572">
    <property type="entry name" value="OxRdtase_Mopterin-bd_dom"/>
</dbReference>
<dbReference type="GO" id="GO:0043546">
    <property type="term" value="F:molybdopterin cofactor binding"/>
    <property type="evidence" value="ECO:0007669"/>
    <property type="project" value="TreeGrafter"/>
</dbReference>
<evidence type="ECO:0008006" key="9">
    <source>
        <dbReference type="Google" id="ProtNLM"/>
    </source>
</evidence>
<dbReference type="GO" id="GO:0006790">
    <property type="term" value="P:sulfur compound metabolic process"/>
    <property type="evidence" value="ECO:0007669"/>
    <property type="project" value="TreeGrafter"/>
</dbReference>
<dbReference type="Pfam" id="PF03404">
    <property type="entry name" value="Mo-co_dimer"/>
    <property type="match status" value="1"/>
</dbReference>
<evidence type="ECO:0000256" key="3">
    <source>
        <dbReference type="ARBA" id="ARBA00022723"/>
    </source>
</evidence>
<feature type="compositionally biased region" description="Basic and acidic residues" evidence="5">
    <location>
        <begin position="1"/>
        <end position="12"/>
    </location>
</feature>
<dbReference type="Gene3D" id="2.60.40.650">
    <property type="match status" value="1"/>
</dbReference>
<dbReference type="InterPro" id="IPR005066">
    <property type="entry name" value="MoCF_OxRdtse_dimer"/>
</dbReference>
<evidence type="ECO:0000256" key="2">
    <source>
        <dbReference type="ARBA" id="ARBA00022505"/>
    </source>
</evidence>
<dbReference type="PANTHER" id="PTHR19372:SF7">
    <property type="entry name" value="SULFITE OXIDASE, MITOCHONDRIAL"/>
    <property type="match status" value="1"/>
</dbReference>
<evidence type="ECO:0000256" key="1">
    <source>
        <dbReference type="ARBA" id="ARBA00001924"/>
    </source>
</evidence>
<dbReference type="Pfam" id="PF00174">
    <property type="entry name" value="Oxidored_molyb"/>
    <property type="match status" value="1"/>
</dbReference>
<evidence type="ECO:0000256" key="5">
    <source>
        <dbReference type="SAM" id="MobiDB-lite"/>
    </source>
</evidence>
<reference evidence="8" key="1">
    <citation type="submission" date="2018-05" db="EMBL/GenBank/DDBJ databases">
        <authorList>
            <person name="Lanie J.A."/>
            <person name="Ng W.-L."/>
            <person name="Kazmierczak K.M."/>
            <person name="Andrzejewski T.M."/>
            <person name="Davidsen T.M."/>
            <person name="Wayne K.J."/>
            <person name="Tettelin H."/>
            <person name="Glass J.I."/>
            <person name="Rusch D."/>
            <person name="Podicherti R."/>
            <person name="Tsui H.-C.T."/>
            <person name="Winkler M.E."/>
        </authorList>
    </citation>
    <scope>NUCLEOTIDE SEQUENCE</scope>
</reference>
<feature type="non-terminal residue" evidence="8">
    <location>
        <position position="1"/>
    </location>
</feature>
<evidence type="ECO:0000256" key="4">
    <source>
        <dbReference type="ARBA" id="ARBA00023002"/>
    </source>
</evidence>
<comment type="cofactor">
    <cofactor evidence="1">
        <name>Mo-molybdopterin</name>
        <dbReference type="ChEBI" id="CHEBI:71302"/>
    </cofactor>
</comment>
<dbReference type="GO" id="GO:0008482">
    <property type="term" value="F:sulfite oxidase activity"/>
    <property type="evidence" value="ECO:0007669"/>
    <property type="project" value="TreeGrafter"/>
</dbReference>
<dbReference type="PANTHER" id="PTHR19372">
    <property type="entry name" value="SULFITE REDUCTASE"/>
    <property type="match status" value="1"/>
</dbReference>
<dbReference type="InterPro" id="IPR036374">
    <property type="entry name" value="OxRdtase_Mopterin-bd_sf"/>
</dbReference>